<comment type="caution">
    <text evidence="2">The sequence shown here is derived from an EMBL/GenBank/DDBJ whole genome shotgun (WGS) entry which is preliminary data.</text>
</comment>
<dbReference type="AlphaFoldDB" id="A0AA40D0T1"/>
<dbReference type="InterPro" id="IPR013226">
    <property type="entry name" value="Pal1"/>
</dbReference>
<keyword evidence="3" id="KW-1185">Reference proteome</keyword>
<evidence type="ECO:0000313" key="2">
    <source>
        <dbReference type="EMBL" id="KAK0657577.1"/>
    </source>
</evidence>
<evidence type="ECO:0000256" key="1">
    <source>
        <dbReference type="SAM" id="MobiDB-lite"/>
    </source>
</evidence>
<sequence>MPAGNPDLQLSLQTVNAPQTHLVTTMARDDRDYDDEPYDKQWANKYILGPLYEPEPSQVCATRVSKALPPTPPGESPTRQHFQFRRLRSGSQDNEDPDDQPLFRRIISRSNSVLSRSNSVKSTNKSLPPSPPPRPKQRPLSDLERKRSVHTSRPPQTQWNQGTILSRANSVATSRPSLDGGLNMPDNATRRRGNSLAERYPGDRSHRPLDVLTQEHRSKEIDPDAPLPRRGGSLRQRYPGDMSHRPLDIIKRDHRAADHAPHLRSHRRQQPSDPIDLLDHTAPLPYHHEGPFDPTMKSMNTNKMYSPVEAVKDTSIEALKATPVEFLKDSLDKHVPLQGTAIVPPGMKDIGGRTMDYQEGADLMREKDAPGGAYKRWDHIPYKDDDLKGKGEPSFTIEKDNKGKQVNRKPVPVSSPAGQEYEMQVTATGYSKQNSTHVRQRSLSNTDEAPPPPPKDYPSPYVGDYANGSLQRSNTTGKSLTQLIKRRFGSLRRRKGERVY</sequence>
<dbReference type="EMBL" id="JAULSV010000001">
    <property type="protein sequence ID" value="KAK0657577.1"/>
    <property type="molecule type" value="Genomic_DNA"/>
</dbReference>
<feature type="compositionally biased region" description="Low complexity" evidence="1">
    <location>
        <begin position="108"/>
        <end position="127"/>
    </location>
</feature>
<evidence type="ECO:0000313" key="3">
    <source>
        <dbReference type="Proteomes" id="UP001174936"/>
    </source>
</evidence>
<gene>
    <name evidence="2" type="ORF">B0T16DRAFT_402035</name>
</gene>
<dbReference type="PANTHER" id="PTHR28307">
    <property type="entry name" value="PROTEIN PAL1"/>
    <property type="match status" value="1"/>
</dbReference>
<feature type="region of interest" description="Disordered" evidence="1">
    <location>
        <begin position="382"/>
        <end position="481"/>
    </location>
</feature>
<feature type="compositionally biased region" description="Polar residues" evidence="1">
    <location>
        <begin position="151"/>
        <end position="176"/>
    </location>
</feature>
<dbReference type="Proteomes" id="UP001174936">
    <property type="component" value="Unassembled WGS sequence"/>
</dbReference>
<feature type="compositionally biased region" description="Polar residues" evidence="1">
    <location>
        <begin position="425"/>
        <end position="447"/>
    </location>
</feature>
<accession>A0AA40D0T1</accession>
<dbReference type="PANTHER" id="PTHR28307:SF1">
    <property type="entry name" value="PAL1 CELL MORPHOLOGY PROTEIN"/>
    <property type="match status" value="1"/>
</dbReference>
<proteinExistence type="predicted"/>
<protein>
    <submittedName>
        <fullName evidence="2">Uncharacterized protein</fullName>
    </submittedName>
</protein>
<feature type="compositionally biased region" description="Basic and acidic residues" evidence="1">
    <location>
        <begin position="382"/>
        <end position="403"/>
    </location>
</feature>
<feature type="compositionally biased region" description="Polar residues" evidence="1">
    <location>
        <begin position="468"/>
        <end position="481"/>
    </location>
</feature>
<organism evidence="2 3">
    <name type="scientific">Cercophora newfieldiana</name>
    <dbReference type="NCBI Taxonomy" id="92897"/>
    <lineage>
        <taxon>Eukaryota</taxon>
        <taxon>Fungi</taxon>
        <taxon>Dikarya</taxon>
        <taxon>Ascomycota</taxon>
        <taxon>Pezizomycotina</taxon>
        <taxon>Sordariomycetes</taxon>
        <taxon>Sordariomycetidae</taxon>
        <taxon>Sordariales</taxon>
        <taxon>Lasiosphaeriaceae</taxon>
        <taxon>Cercophora</taxon>
    </lineage>
</organism>
<name>A0AA40D0T1_9PEZI</name>
<feature type="compositionally biased region" description="Basic and acidic residues" evidence="1">
    <location>
        <begin position="200"/>
        <end position="222"/>
    </location>
</feature>
<reference evidence="2" key="1">
    <citation type="submission" date="2023-06" db="EMBL/GenBank/DDBJ databases">
        <title>Genome-scale phylogeny and comparative genomics of the fungal order Sordariales.</title>
        <authorList>
            <consortium name="Lawrence Berkeley National Laboratory"/>
            <person name="Hensen N."/>
            <person name="Bonometti L."/>
            <person name="Westerberg I."/>
            <person name="Brannstrom I.O."/>
            <person name="Guillou S."/>
            <person name="Cros-Aarteil S."/>
            <person name="Calhoun S."/>
            <person name="Haridas S."/>
            <person name="Kuo A."/>
            <person name="Mondo S."/>
            <person name="Pangilinan J."/>
            <person name="Riley R."/>
            <person name="Labutti K."/>
            <person name="Andreopoulos B."/>
            <person name="Lipzen A."/>
            <person name="Chen C."/>
            <person name="Yanf M."/>
            <person name="Daum C."/>
            <person name="Ng V."/>
            <person name="Clum A."/>
            <person name="Steindorff A."/>
            <person name="Ohm R."/>
            <person name="Martin F."/>
            <person name="Silar P."/>
            <person name="Natvig D."/>
            <person name="Lalanne C."/>
            <person name="Gautier V."/>
            <person name="Ament-Velasquez S.L."/>
            <person name="Kruys A."/>
            <person name="Hutchinson M.I."/>
            <person name="Powell A.J."/>
            <person name="Barry K."/>
            <person name="Miller A.N."/>
            <person name="Grigoriev I.V."/>
            <person name="Debuchy R."/>
            <person name="Gladieux P."/>
            <person name="Thoren M.H."/>
            <person name="Johannesson H."/>
        </authorList>
    </citation>
    <scope>NUCLEOTIDE SEQUENCE</scope>
    <source>
        <strain evidence="2">SMH2532-1</strain>
    </source>
</reference>
<feature type="region of interest" description="Disordered" evidence="1">
    <location>
        <begin position="108"/>
        <end position="245"/>
    </location>
</feature>
<dbReference type="GO" id="GO:0005737">
    <property type="term" value="C:cytoplasm"/>
    <property type="evidence" value="ECO:0007669"/>
    <property type="project" value="TreeGrafter"/>
</dbReference>